<feature type="region of interest" description="Disordered" evidence="1">
    <location>
        <begin position="1"/>
        <end position="65"/>
    </location>
</feature>
<dbReference type="InterPro" id="IPR042095">
    <property type="entry name" value="SUMF_sf"/>
</dbReference>
<evidence type="ECO:0000313" key="3">
    <source>
        <dbReference type="EMBL" id="CAB4826035.1"/>
    </source>
</evidence>
<dbReference type="InterPro" id="IPR051043">
    <property type="entry name" value="Sulfatase_Mod_Factor_Kinase"/>
</dbReference>
<reference evidence="3" key="1">
    <citation type="submission" date="2020-05" db="EMBL/GenBank/DDBJ databases">
        <authorList>
            <person name="Chiriac C."/>
            <person name="Salcher M."/>
            <person name="Ghai R."/>
            <person name="Kavagutti S V."/>
        </authorList>
    </citation>
    <scope>NUCLEOTIDE SEQUENCE</scope>
</reference>
<dbReference type="InterPro" id="IPR005532">
    <property type="entry name" value="SUMF_dom"/>
</dbReference>
<feature type="domain" description="Sulfatase-modifying factor enzyme-like" evidence="2">
    <location>
        <begin position="66"/>
        <end position="343"/>
    </location>
</feature>
<organism evidence="3">
    <name type="scientific">freshwater metagenome</name>
    <dbReference type="NCBI Taxonomy" id="449393"/>
    <lineage>
        <taxon>unclassified sequences</taxon>
        <taxon>metagenomes</taxon>
        <taxon>ecological metagenomes</taxon>
    </lineage>
</organism>
<dbReference type="PANTHER" id="PTHR23150:SF19">
    <property type="entry name" value="FORMYLGLYCINE-GENERATING ENZYME"/>
    <property type="match status" value="1"/>
</dbReference>
<dbReference type="InterPro" id="IPR016187">
    <property type="entry name" value="CTDL_fold"/>
</dbReference>
<evidence type="ECO:0000256" key="1">
    <source>
        <dbReference type="SAM" id="MobiDB-lite"/>
    </source>
</evidence>
<evidence type="ECO:0000259" key="2">
    <source>
        <dbReference type="Pfam" id="PF03781"/>
    </source>
</evidence>
<feature type="compositionally biased region" description="Polar residues" evidence="1">
    <location>
        <begin position="1"/>
        <end position="10"/>
    </location>
</feature>
<dbReference type="PANTHER" id="PTHR23150">
    <property type="entry name" value="SULFATASE MODIFYING FACTOR 1, 2"/>
    <property type="match status" value="1"/>
</dbReference>
<accession>A0A6J6ZZS2</accession>
<dbReference type="AlphaFoldDB" id="A0A6J6ZZS2"/>
<dbReference type="Gene3D" id="3.90.1580.10">
    <property type="entry name" value="paralog of FGE (formylglycine-generating enzyme)"/>
    <property type="match status" value="1"/>
</dbReference>
<protein>
    <submittedName>
        <fullName evidence="3">Unannotated protein</fullName>
    </submittedName>
</protein>
<dbReference type="EMBL" id="CAFAAQ010000274">
    <property type="protein sequence ID" value="CAB4826035.1"/>
    <property type="molecule type" value="Genomic_DNA"/>
</dbReference>
<proteinExistence type="predicted"/>
<dbReference type="Pfam" id="PF03781">
    <property type="entry name" value="FGE-sulfatase"/>
    <property type="match status" value="1"/>
</dbReference>
<dbReference type="GO" id="GO:0120147">
    <property type="term" value="F:formylglycine-generating oxidase activity"/>
    <property type="evidence" value="ECO:0007669"/>
    <property type="project" value="TreeGrafter"/>
</dbReference>
<sequence>MELQSRTTEAPPSATRETMTKPCCTPSSNDRSARESGAPVGLNQDGDLEESLAAELPRRSGPSAKQTFVSIPAGSFFMGSEESAYPADGEGPVREVSLDAFEISPTAVTNAEFAEFVAATRWLTESEREGSSFVFGGLLPDDFPPTQGVASAPWWRLVLGANWQHPEGPESTIADRQDHPVVHVTWEDARAYCEWVGARLPTEAEWECAARGGLEQMRYPWGDEREPDGEHRMNVFQGEFPGHNTSADGFAGTAPADAFGPNGYGLLNTCGNVWEWCADFFDHRFHLTAPPENPSGPPTGTHRVMRGGSYLCHESYCWRYRVSARSANTPQSSAGNMGFRVVRDINL</sequence>
<gene>
    <name evidence="3" type="ORF">UFOPK3046_02024</name>
</gene>
<name>A0A6J6ZZS2_9ZZZZ</name>
<dbReference type="SUPFAM" id="SSF56436">
    <property type="entry name" value="C-type lectin-like"/>
    <property type="match status" value="1"/>
</dbReference>